<comment type="function">
    <text evidence="4">Involved in 20S proteasome assembly.</text>
</comment>
<dbReference type="EMBL" id="FXLY01000003">
    <property type="protein sequence ID" value="SMN19352.1"/>
    <property type="molecule type" value="Genomic_DNA"/>
</dbReference>
<protein>
    <recommendedName>
        <fullName evidence="1 4">Proteasome assembly chaperone 2</fullName>
    </recommendedName>
</protein>
<dbReference type="AlphaFoldDB" id="A0A1X7R0W8"/>
<dbReference type="PANTHER" id="PTHR12970">
    <property type="entry name" value="PROTEASOME ASSEMBLY CHAPERONE 2"/>
    <property type="match status" value="1"/>
</dbReference>
<evidence type="ECO:0000313" key="6">
    <source>
        <dbReference type="Proteomes" id="UP000196158"/>
    </source>
</evidence>
<dbReference type="Pfam" id="PF09754">
    <property type="entry name" value="PAC2"/>
    <property type="match status" value="1"/>
</dbReference>
<keyword evidence="6" id="KW-1185">Reference proteome</keyword>
<dbReference type="OrthoDB" id="10260712at2759"/>
<gene>
    <name evidence="5" type="ORF">KASA_0P05500G</name>
</gene>
<dbReference type="GO" id="GO:0005829">
    <property type="term" value="C:cytosol"/>
    <property type="evidence" value="ECO:0007669"/>
    <property type="project" value="TreeGrafter"/>
</dbReference>
<dbReference type="PIRSF" id="PIRSF010044">
    <property type="entry name" value="UCP010044"/>
    <property type="match status" value="1"/>
</dbReference>
<accession>A0A1X7R0W8</accession>
<dbReference type="PANTHER" id="PTHR12970:SF1">
    <property type="entry name" value="PROTEASOME ASSEMBLY CHAPERONE 2"/>
    <property type="match status" value="1"/>
</dbReference>
<comment type="similarity">
    <text evidence="3 4">Belongs to the PSMG2 family.</text>
</comment>
<keyword evidence="2 4" id="KW-0143">Chaperone</keyword>
<keyword evidence="5" id="KW-0647">Proteasome</keyword>
<sequence>MSANFKRTLILPLISTGNVPQLTTDLILHSLSNEFRFVKSLDSTYVHPFVGALDYSLHDGKPILYESDPNKRFSSALELFYNESKNVYVIQQRTPIIQGYINNFIKEIIIPVIKEFQITDVTILDSYGALDESIISHKFNNNTNMGITNVDPFYSVGICNLEGIGSLSDEFDSILNLKTDPNTAMHYTNSLLEFSKKSLLQEISTDQQIFKIIFHLINSQLGSLTKVKYCSFFVHEGDNSLDAKLFTSHFNDFVNPIDSTIVEIKDFKTPISWKGVYGFNEVPTTLEEGIYI</sequence>
<dbReference type="InterPro" id="IPR016562">
    <property type="entry name" value="Proteasome_assmbl_chp_2_euk"/>
</dbReference>
<dbReference type="InterPro" id="IPR019151">
    <property type="entry name" value="Proteasome_assmbl_chaperone_2"/>
</dbReference>
<dbReference type="GO" id="GO:0005634">
    <property type="term" value="C:nucleus"/>
    <property type="evidence" value="ECO:0007669"/>
    <property type="project" value="TreeGrafter"/>
</dbReference>
<dbReference type="InterPro" id="IPR038389">
    <property type="entry name" value="PSMG2_sf"/>
</dbReference>
<dbReference type="STRING" id="1789683.A0A1X7R0W8"/>
<proteinExistence type="inferred from homology"/>
<evidence type="ECO:0000256" key="1">
    <source>
        <dbReference type="ARBA" id="ARBA00019186"/>
    </source>
</evidence>
<organism evidence="5 6">
    <name type="scientific">Maudiozyma saulgeensis</name>
    <dbReference type="NCBI Taxonomy" id="1789683"/>
    <lineage>
        <taxon>Eukaryota</taxon>
        <taxon>Fungi</taxon>
        <taxon>Dikarya</taxon>
        <taxon>Ascomycota</taxon>
        <taxon>Saccharomycotina</taxon>
        <taxon>Saccharomycetes</taxon>
        <taxon>Saccharomycetales</taxon>
        <taxon>Saccharomycetaceae</taxon>
        <taxon>Maudiozyma</taxon>
    </lineage>
</organism>
<dbReference type="GO" id="GO:0043248">
    <property type="term" value="P:proteasome assembly"/>
    <property type="evidence" value="ECO:0007669"/>
    <property type="project" value="TreeGrafter"/>
</dbReference>
<evidence type="ECO:0000256" key="2">
    <source>
        <dbReference type="ARBA" id="ARBA00023186"/>
    </source>
</evidence>
<reference evidence="5 6" key="1">
    <citation type="submission" date="2017-04" db="EMBL/GenBank/DDBJ databases">
        <authorList>
            <person name="Afonso C.L."/>
            <person name="Miller P.J."/>
            <person name="Scott M.A."/>
            <person name="Spackman E."/>
            <person name="Goraichik I."/>
            <person name="Dimitrov K.M."/>
            <person name="Suarez D.L."/>
            <person name="Swayne D.E."/>
        </authorList>
    </citation>
    <scope>NUCLEOTIDE SEQUENCE [LARGE SCALE GENOMIC DNA]</scope>
</reference>
<name>A0A1X7R0W8_9SACH</name>
<comment type="subunit">
    <text evidence="4">Component of the 20S proteasome chaperone.</text>
</comment>
<evidence type="ECO:0000313" key="5">
    <source>
        <dbReference type="EMBL" id="SMN19352.1"/>
    </source>
</evidence>
<evidence type="ECO:0000256" key="4">
    <source>
        <dbReference type="PIRNR" id="PIRNR010044"/>
    </source>
</evidence>
<dbReference type="Gene3D" id="3.40.50.10900">
    <property type="entry name" value="PAC-like subunit"/>
    <property type="match status" value="2"/>
</dbReference>
<evidence type="ECO:0000256" key="3">
    <source>
        <dbReference type="ARBA" id="ARBA00025745"/>
    </source>
</evidence>
<dbReference type="Proteomes" id="UP000196158">
    <property type="component" value="Unassembled WGS sequence"/>
</dbReference>
<dbReference type="GO" id="GO:0000502">
    <property type="term" value="C:proteasome complex"/>
    <property type="evidence" value="ECO:0007669"/>
    <property type="project" value="UniProtKB-KW"/>
</dbReference>